<dbReference type="PANTHER" id="PTHR43540">
    <property type="entry name" value="PEROXYUREIDOACRYLATE/UREIDOACRYLATE AMIDOHYDROLASE-RELATED"/>
    <property type="match status" value="1"/>
</dbReference>
<evidence type="ECO:0000259" key="3">
    <source>
        <dbReference type="Pfam" id="PF00857"/>
    </source>
</evidence>
<organism evidence="4 5">
    <name type="scientific">Aspergillus niger ATCC 13496</name>
    <dbReference type="NCBI Taxonomy" id="1353008"/>
    <lineage>
        <taxon>Eukaryota</taxon>
        <taxon>Fungi</taxon>
        <taxon>Dikarya</taxon>
        <taxon>Ascomycota</taxon>
        <taxon>Pezizomycotina</taxon>
        <taxon>Eurotiomycetes</taxon>
        <taxon>Eurotiomycetidae</taxon>
        <taxon>Eurotiales</taxon>
        <taxon>Aspergillaceae</taxon>
        <taxon>Aspergillus</taxon>
        <taxon>Aspergillus subgen. Circumdati</taxon>
    </lineage>
</organism>
<dbReference type="InterPro" id="IPR036380">
    <property type="entry name" value="Isochorismatase-like_sf"/>
</dbReference>
<dbReference type="Proteomes" id="UP000253845">
    <property type="component" value="Unassembled WGS sequence"/>
</dbReference>
<dbReference type="Pfam" id="PF00857">
    <property type="entry name" value="Isochorismatase"/>
    <property type="match status" value="1"/>
</dbReference>
<sequence>MSKYTQQLVIVNFRQSSNYSSRENKSSKSTIMATKRLALLLLDVQNGVVNRLENTTQYLQTLSSVAQAARNAQINIIHVVTAFRPGYPECHPRNPNVGRAKEMGAFLTHDESTQVHPAVSRREEEPIVTKHRVSAFTGTELDLILRSKGITEMVVGGLITSGAVLSTVRAAADLDYNVTVLEDVCMDRDSEVHRVLMEKVFTRQGRVVCSKEWVDEIAR</sequence>
<dbReference type="InterPro" id="IPR050272">
    <property type="entry name" value="Isochorismatase-like_hydrls"/>
</dbReference>
<dbReference type="EMBL" id="KZ851902">
    <property type="protein sequence ID" value="RDH24454.1"/>
    <property type="molecule type" value="Genomic_DNA"/>
</dbReference>
<reference evidence="4 5" key="1">
    <citation type="submission" date="2018-07" db="EMBL/GenBank/DDBJ databases">
        <title>Section-level genome sequencing of Aspergillus section Nigri to investigate inter- and intra-species variation.</title>
        <authorList>
            <consortium name="DOE Joint Genome Institute"/>
            <person name="Vesth T.C."/>
            <person name="Nybo J.L."/>
            <person name="Theobald S."/>
            <person name="Frisvad J.C."/>
            <person name="Larsen T.O."/>
            <person name="Nielsen K.F."/>
            <person name="Hoof J.B."/>
            <person name="Brandl J."/>
            <person name="Salamov A."/>
            <person name="Riley R."/>
            <person name="Gladden J.M."/>
            <person name="Phatale P."/>
            <person name="Nielsen M.T."/>
            <person name="Lyhne E.K."/>
            <person name="Kogle M.E."/>
            <person name="Strasser K."/>
            <person name="McDonnell E."/>
            <person name="Barry K."/>
            <person name="Clum A."/>
            <person name="Chen C."/>
            <person name="Nolan M."/>
            <person name="Sandor L."/>
            <person name="Kuo A."/>
            <person name="Lipzen A."/>
            <person name="Hainaut M."/>
            <person name="Drula E."/>
            <person name="Tsang A."/>
            <person name="Magnuson J.K."/>
            <person name="Henrissat B."/>
            <person name="Wiebenga A."/>
            <person name="Simmons B.A."/>
            <person name="Makela M.R."/>
            <person name="De vries R.P."/>
            <person name="Grigoriev I.V."/>
            <person name="Mortensen U.H."/>
            <person name="Baker S.E."/>
            <person name="Andersen M.R."/>
        </authorList>
    </citation>
    <scope>NUCLEOTIDE SEQUENCE [LARGE SCALE GENOMIC DNA]</scope>
    <source>
        <strain evidence="4 5">ATCC 13496</strain>
    </source>
</reference>
<accession>A0A370C9L3</accession>
<feature type="domain" description="Isochorismatase-like" evidence="3">
    <location>
        <begin position="38"/>
        <end position="211"/>
    </location>
</feature>
<evidence type="ECO:0000313" key="5">
    <source>
        <dbReference type="Proteomes" id="UP000253845"/>
    </source>
</evidence>
<dbReference type="PANTHER" id="PTHR43540:SF1">
    <property type="entry name" value="ISOCHORISMATASE HYDROLASE"/>
    <property type="match status" value="1"/>
</dbReference>
<gene>
    <name evidence="4" type="ORF">M747DRAFT_367382</name>
</gene>
<dbReference type="InterPro" id="IPR000868">
    <property type="entry name" value="Isochorismatase-like_dom"/>
</dbReference>
<dbReference type="VEuPathDB" id="FungiDB:M747DRAFT_367382"/>
<name>A0A370C9L3_ASPNG</name>
<protein>
    <submittedName>
        <fullName evidence="4">Isochorismatase family protein</fullName>
    </submittedName>
</protein>
<dbReference type="Gene3D" id="3.40.50.850">
    <property type="entry name" value="Isochorismatase-like"/>
    <property type="match status" value="1"/>
</dbReference>
<evidence type="ECO:0000313" key="4">
    <source>
        <dbReference type="EMBL" id="RDH24454.1"/>
    </source>
</evidence>
<dbReference type="GO" id="GO:0016787">
    <property type="term" value="F:hydrolase activity"/>
    <property type="evidence" value="ECO:0007669"/>
    <property type="project" value="UniProtKB-KW"/>
</dbReference>
<dbReference type="CDD" id="cd00431">
    <property type="entry name" value="cysteine_hydrolases"/>
    <property type="match status" value="1"/>
</dbReference>
<dbReference type="AlphaFoldDB" id="A0A370C9L3"/>
<evidence type="ECO:0000256" key="1">
    <source>
        <dbReference type="ARBA" id="ARBA00006336"/>
    </source>
</evidence>
<keyword evidence="2" id="KW-0378">Hydrolase</keyword>
<proteinExistence type="inferred from homology"/>
<dbReference type="SUPFAM" id="SSF52499">
    <property type="entry name" value="Isochorismatase-like hydrolases"/>
    <property type="match status" value="1"/>
</dbReference>
<evidence type="ECO:0000256" key="2">
    <source>
        <dbReference type="ARBA" id="ARBA00022801"/>
    </source>
</evidence>
<comment type="similarity">
    <text evidence="1">Belongs to the isochorismatase family.</text>
</comment>